<accession>A0A6P1ZEW0</accession>
<dbReference type="EMBL" id="QMIF01000021">
    <property type="protein sequence ID" value="TVM30622.1"/>
    <property type="molecule type" value="Genomic_DNA"/>
</dbReference>
<comment type="caution">
    <text evidence="1">The sequence shown here is derived from an EMBL/GenBank/DDBJ whole genome shotgun (WGS) entry which is preliminary data.</text>
</comment>
<dbReference type="AlphaFoldDB" id="A0A6P1ZEW0"/>
<feature type="non-terminal residue" evidence="1">
    <location>
        <position position="153"/>
    </location>
</feature>
<protein>
    <recommendedName>
        <fullName evidence="3">Cadherin domain-containing protein</fullName>
    </recommendedName>
</protein>
<proteinExistence type="predicted"/>
<dbReference type="Proteomes" id="UP000434052">
    <property type="component" value="Unassembled WGS sequence"/>
</dbReference>
<evidence type="ECO:0000313" key="2">
    <source>
        <dbReference type="Proteomes" id="UP000434052"/>
    </source>
</evidence>
<sequence>MDDIASSTNEYNSASINLALKDSLKEGDVLKIIASADGEIDLSNVFVVTGDETRSFSGGEIVLEGSSGKDFFSLAFLTNQDLAENSNVTFTAVIETTDENGAPITIERNQFSLNVLAVNSSHRSATQNVQLVSYDYTYLMAFDSTGRMHIDGG</sequence>
<evidence type="ECO:0000313" key="1">
    <source>
        <dbReference type="EMBL" id="TVM30622.1"/>
    </source>
</evidence>
<name>A0A6P1ZEW0_9BACT</name>
<reference evidence="1 2" key="1">
    <citation type="submission" date="2018-06" db="EMBL/GenBank/DDBJ databases">
        <title>Complete genome of Desulfovibrio marinus P48SEP.</title>
        <authorList>
            <person name="Crispim J.S."/>
            <person name="Vidigal P.M.P."/>
            <person name="Silva L.C.F."/>
            <person name="Araujo L.C."/>
            <person name="Laguardia C.N."/>
            <person name="Dias R.S."/>
            <person name="Sousa M.P."/>
            <person name="Paula S.O."/>
            <person name="Silva C."/>
        </authorList>
    </citation>
    <scope>NUCLEOTIDE SEQUENCE [LARGE SCALE GENOMIC DNA]</scope>
    <source>
        <strain evidence="1 2">P48SEP</strain>
    </source>
</reference>
<evidence type="ECO:0008006" key="3">
    <source>
        <dbReference type="Google" id="ProtNLM"/>
    </source>
</evidence>
<gene>
    <name evidence="1" type="ORF">DQK91_20540</name>
</gene>
<organism evidence="1 2">
    <name type="scientific">Oceanidesulfovibrio marinus</name>
    <dbReference type="NCBI Taxonomy" id="370038"/>
    <lineage>
        <taxon>Bacteria</taxon>
        <taxon>Pseudomonadati</taxon>
        <taxon>Thermodesulfobacteriota</taxon>
        <taxon>Desulfovibrionia</taxon>
        <taxon>Desulfovibrionales</taxon>
        <taxon>Desulfovibrionaceae</taxon>
        <taxon>Oceanidesulfovibrio</taxon>
    </lineage>
</organism>